<name>A0A7V7SBB2_9BACI</name>
<feature type="compositionally biased region" description="Polar residues" evidence="2">
    <location>
        <begin position="323"/>
        <end position="332"/>
    </location>
</feature>
<feature type="region of interest" description="Disordered" evidence="2">
    <location>
        <begin position="313"/>
        <end position="335"/>
    </location>
</feature>
<reference evidence="6 7" key="1">
    <citation type="submission" date="2019-10" db="EMBL/GenBank/DDBJ databases">
        <title>Bacillus from the desert of Cuatro Cinegas, Coahuila.</title>
        <authorList>
            <person name="Olmedo-Alvarez G."/>
            <person name="Saldana S."/>
            <person name="Barcelo D."/>
        </authorList>
    </citation>
    <scope>NUCLEOTIDE SEQUENCE [LARGE SCALE GENOMIC DNA]</scope>
    <source>
        <strain evidence="6 7">CH155b_5T</strain>
    </source>
</reference>
<feature type="transmembrane region" description="Helical" evidence="3">
    <location>
        <begin position="434"/>
        <end position="456"/>
    </location>
</feature>
<dbReference type="PANTHER" id="PTHR46708">
    <property type="entry name" value="TENASCIN"/>
    <property type="match status" value="1"/>
</dbReference>
<dbReference type="PANTHER" id="PTHR46708:SF2">
    <property type="entry name" value="FIBRONECTIN TYPE-III DOMAIN-CONTAINING PROTEIN"/>
    <property type="match status" value="1"/>
</dbReference>
<accession>A0A7V7SBB2</accession>
<keyword evidence="3" id="KW-1133">Transmembrane helix</keyword>
<feature type="chain" id="PRO_5030879092" evidence="4">
    <location>
        <begin position="21"/>
        <end position="464"/>
    </location>
</feature>
<gene>
    <name evidence="6" type="ORF">F8163_02755</name>
</gene>
<dbReference type="InterPro" id="IPR013783">
    <property type="entry name" value="Ig-like_fold"/>
</dbReference>
<evidence type="ECO:0000313" key="6">
    <source>
        <dbReference type="EMBL" id="KAB2445238.1"/>
    </source>
</evidence>
<evidence type="ECO:0000256" key="1">
    <source>
        <dbReference type="ARBA" id="ARBA00022737"/>
    </source>
</evidence>
<sequence length="464" mass="51795">MIIVLSFFTLFFINSKSSFAAEIPDYVGSDILYGAYGTGYKMSGIKTITDNDMNTSHTLAGDENSVDFKLSNYKVVGYSIKAYVDKNSKMRVTVGGSIKEFTDNGGVDIFVPVEQVLTTASTIKIESRQGKVYVSDMKIYEKRKMPPSDITDLNESITHDSVRFTYKLPTQDFSHLKVFVNGNLNTPTHKYDSFMIGQMKPDTIYTVKFVSVSPDGLESKGVEKVIRTLKEPSPDDIQDLKETEKTHDSIKFSYKFPKGNFSHVKIYRDDKLIANNVKVEEYIDKGLKGSTEYTYKFVSVSSSGLESNGVVKKVKTEEEPNLSKPTKPQNPDVTPKDRSLIVNLSDYDAGVPIKGYHIFIDGVRVNEKLVTGRSYAVKGLQNGQSYGVQIKAVSKWDVESDLSNVVTGVPKVPVVPEIVFDFGLNTLVEGIKNWFGGLWPIIAFSVAIPLAFIFAFNTKKLFMR</sequence>
<keyword evidence="1" id="KW-0677">Repeat</keyword>
<dbReference type="Gene3D" id="2.60.40.10">
    <property type="entry name" value="Immunoglobulins"/>
    <property type="match status" value="2"/>
</dbReference>
<keyword evidence="4" id="KW-0732">Signal</keyword>
<proteinExistence type="predicted"/>
<dbReference type="InterPro" id="IPR003961">
    <property type="entry name" value="FN3_dom"/>
</dbReference>
<organism evidence="6 7">
    <name type="scientific">Bacillus luti</name>
    <dbReference type="NCBI Taxonomy" id="2026191"/>
    <lineage>
        <taxon>Bacteria</taxon>
        <taxon>Bacillati</taxon>
        <taxon>Bacillota</taxon>
        <taxon>Bacilli</taxon>
        <taxon>Bacillales</taxon>
        <taxon>Bacillaceae</taxon>
        <taxon>Bacillus</taxon>
        <taxon>Bacillus cereus group</taxon>
    </lineage>
</organism>
<dbReference type="PROSITE" id="PS50853">
    <property type="entry name" value="FN3"/>
    <property type="match status" value="1"/>
</dbReference>
<dbReference type="EMBL" id="WBPG01000004">
    <property type="protein sequence ID" value="KAB2445238.1"/>
    <property type="molecule type" value="Genomic_DNA"/>
</dbReference>
<keyword evidence="3" id="KW-0472">Membrane</keyword>
<dbReference type="InterPro" id="IPR036116">
    <property type="entry name" value="FN3_sf"/>
</dbReference>
<evidence type="ECO:0000256" key="2">
    <source>
        <dbReference type="SAM" id="MobiDB-lite"/>
    </source>
</evidence>
<comment type="caution">
    <text evidence="6">The sequence shown here is derived from an EMBL/GenBank/DDBJ whole genome shotgun (WGS) entry which is preliminary data.</text>
</comment>
<feature type="signal peptide" evidence="4">
    <location>
        <begin position="1"/>
        <end position="20"/>
    </location>
</feature>
<keyword evidence="3" id="KW-0812">Transmembrane</keyword>
<evidence type="ECO:0000256" key="4">
    <source>
        <dbReference type="SAM" id="SignalP"/>
    </source>
</evidence>
<dbReference type="InterPro" id="IPR050991">
    <property type="entry name" value="ECM_Regulatory_Proteins"/>
</dbReference>
<feature type="domain" description="Fibronectin type-III" evidence="5">
    <location>
        <begin position="324"/>
        <end position="413"/>
    </location>
</feature>
<evidence type="ECO:0000256" key="3">
    <source>
        <dbReference type="SAM" id="Phobius"/>
    </source>
</evidence>
<dbReference type="SMART" id="SM00060">
    <property type="entry name" value="FN3"/>
    <property type="match status" value="3"/>
</dbReference>
<dbReference type="AlphaFoldDB" id="A0A7V7SBB2"/>
<dbReference type="Proteomes" id="UP000470409">
    <property type="component" value="Unassembled WGS sequence"/>
</dbReference>
<dbReference type="SUPFAM" id="SSF49265">
    <property type="entry name" value="Fibronectin type III"/>
    <property type="match status" value="1"/>
</dbReference>
<protein>
    <submittedName>
        <fullName evidence="6">Fibronectin type III domain-containing protein</fullName>
    </submittedName>
</protein>
<evidence type="ECO:0000259" key="5">
    <source>
        <dbReference type="PROSITE" id="PS50853"/>
    </source>
</evidence>
<dbReference type="CDD" id="cd00063">
    <property type="entry name" value="FN3"/>
    <property type="match status" value="1"/>
</dbReference>
<evidence type="ECO:0000313" key="7">
    <source>
        <dbReference type="Proteomes" id="UP000470409"/>
    </source>
</evidence>